<dbReference type="RefSeq" id="XP_034252824.1">
    <property type="nucleotide sequence ID" value="XM_034396933.1"/>
</dbReference>
<feature type="transmembrane region" description="Helical" evidence="2">
    <location>
        <begin position="365"/>
        <end position="387"/>
    </location>
</feature>
<feature type="transmembrane region" description="Helical" evidence="2">
    <location>
        <begin position="550"/>
        <end position="568"/>
    </location>
</feature>
<evidence type="ECO:0000256" key="3">
    <source>
        <dbReference type="SAM" id="SignalP"/>
    </source>
</evidence>
<organism evidence="6">
    <name type="scientific">Thrips palmi</name>
    <name type="common">Melon thrips</name>
    <dbReference type="NCBI Taxonomy" id="161013"/>
    <lineage>
        <taxon>Eukaryota</taxon>
        <taxon>Metazoa</taxon>
        <taxon>Ecdysozoa</taxon>
        <taxon>Arthropoda</taxon>
        <taxon>Hexapoda</taxon>
        <taxon>Insecta</taxon>
        <taxon>Pterygota</taxon>
        <taxon>Neoptera</taxon>
        <taxon>Paraneoptera</taxon>
        <taxon>Thysanoptera</taxon>
        <taxon>Terebrantia</taxon>
        <taxon>Thripoidea</taxon>
        <taxon>Thripidae</taxon>
        <taxon>Thrips</taxon>
    </lineage>
</organism>
<feature type="signal peptide" evidence="3">
    <location>
        <begin position="1"/>
        <end position="26"/>
    </location>
</feature>
<evidence type="ECO:0000259" key="4">
    <source>
        <dbReference type="SMART" id="SM00703"/>
    </source>
</evidence>
<dbReference type="PANTHER" id="PTHR11161:SF0">
    <property type="entry name" value="O-ACYLTRANSFERASE LIKE PROTEIN"/>
    <property type="match status" value="1"/>
</dbReference>
<keyword evidence="2" id="KW-0812">Transmembrane</keyword>
<dbReference type="PANTHER" id="PTHR11161">
    <property type="entry name" value="O-ACYLTRANSFERASE"/>
    <property type="match status" value="1"/>
</dbReference>
<feature type="transmembrane region" description="Helical" evidence="2">
    <location>
        <begin position="697"/>
        <end position="718"/>
    </location>
</feature>
<dbReference type="AlphaFoldDB" id="A0A6P9A6G4"/>
<dbReference type="SMART" id="SM00703">
    <property type="entry name" value="NRF"/>
    <property type="match status" value="1"/>
</dbReference>
<feature type="region of interest" description="Disordered" evidence="1">
    <location>
        <begin position="722"/>
        <end position="746"/>
    </location>
</feature>
<evidence type="ECO:0000313" key="6">
    <source>
        <dbReference type="RefSeq" id="XP_034252824.1"/>
    </source>
</evidence>
<dbReference type="KEGG" id="tpal:117652200"/>
<dbReference type="GeneID" id="117652200"/>
<dbReference type="Pfam" id="PF20146">
    <property type="entry name" value="NRF"/>
    <property type="match status" value="1"/>
</dbReference>
<evidence type="ECO:0000256" key="2">
    <source>
        <dbReference type="SAM" id="Phobius"/>
    </source>
</evidence>
<proteinExistence type="predicted"/>
<feature type="domain" description="Nose resistant-to-fluoxetine protein N-terminal" evidence="4">
    <location>
        <begin position="84"/>
        <end position="238"/>
    </location>
</feature>
<accession>A0A6P9A6G4</accession>
<feature type="transmembrane region" description="Helical" evidence="2">
    <location>
        <begin position="260"/>
        <end position="282"/>
    </location>
</feature>
<feature type="compositionally biased region" description="Polar residues" evidence="1">
    <location>
        <begin position="735"/>
        <end position="745"/>
    </location>
</feature>
<dbReference type="GO" id="GO:0016747">
    <property type="term" value="F:acyltransferase activity, transferring groups other than amino-acyl groups"/>
    <property type="evidence" value="ECO:0007669"/>
    <property type="project" value="InterPro"/>
</dbReference>
<feature type="transmembrane region" description="Helical" evidence="2">
    <location>
        <begin position="499"/>
        <end position="519"/>
    </location>
</feature>
<feature type="region of interest" description="Disordered" evidence="1">
    <location>
        <begin position="767"/>
        <end position="790"/>
    </location>
</feature>
<dbReference type="InterPro" id="IPR002656">
    <property type="entry name" value="Acyl_transf_3_dom"/>
</dbReference>
<evidence type="ECO:0000313" key="5">
    <source>
        <dbReference type="Proteomes" id="UP000515158"/>
    </source>
</evidence>
<dbReference type="InterPro" id="IPR006621">
    <property type="entry name" value="Nose-resist-to-fluoxetine_N"/>
</dbReference>
<sequence length="790" mass="86357">MLLTSAKSSTAARALLLLLAASPCLAVLNGTEKLDDSDARLDAFLETTLLQAFAKLVQPDSLLEHVKEGMQDKVQESPSLQKGAADCELALARWGAGLRYLETWAIQMVDSSSKLVTGVLYGDLADLGNFDECLAAGPGGPTSSDTEDGNGFTGRYSLASLAVQSIVTPTVTPGPLQAELERRRVRASNETTEYKALATIRMALCVPSTCTAPIVEAAMVSVFRPINALVAGLGYHVVPTMREEYTAVAGPFRKGNAGDFVIITLCVVLLFLMLIASVIDIALSPSAKKTRDKIGMLLAFSAWTNGRRLLTVAPPSDSNFTCINGIRFLSAAWVILGHRYRFGLEVPFTNLLTIPKRASDASTMAIANAPLSVDTFFLIGGMVNCYAFMRSQTGRRSFNIVMYYVHRYVRLTPAFAMMVAITATWVSLLGTGPLWYTVVQEPADHCSKWWWTALLYVANYANPGEQCMMQSWYLMVDMQLHILSPLVLIPLWKYRRIGLSWLGVVILASCAVPFAVTYVNKFRSPVSTDLSRDAQRHFMKLIYYPMHTRITSYACGTLAGYFLWLIKTGQYTRKISTNEVIFGWVMSTALCLTVVFGAQPLFDTEHHEYNVWESSIYMGLYRLAWSAGICWVVFACILGHGGPVNAFLSWTPMAILGRLTYGIYLTHAAVQMVDVGAMRTSDYYSDFKMVERMLSDLVLATVCGALLSLSLESPITAIEKSLRAPRARKPREAPQDNNGLSSGVINSGFVADDGKLKQTLDAEKAAVPVTQDSAEPAAEAATAPAQNSAV</sequence>
<dbReference type="FunCoup" id="A0A6P9A6G4">
    <property type="interactions" value="4"/>
</dbReference>
<keyword evidence="2" id="KW-1133">Transmembrane helix</keyword>
<evidence type="ECO:0000256" key="1">
    <source>
        <dbReference type="SAM" id="MobiDB-lite"/>
    </source>
</evidence>
<feature type="chain" id="PRO_5027747921" evidence="3">
    <location>
        <begin position="27"/>
        <end position="790"/>
    </location>
</feature>
<dbReference type="Proteomes" id="UP000515158">
    <property type="component" value="Unplaced"/>
</dbReference>
<keyword evidence="2" id="KW-0472">Membrane</keyword>
<keyword evidence="5" id="KW-1185">Reference proteome</keyword>
<reference evidence="6" key="1">
    <citation type="submission" date="2025-08" db="UniProtKB">
        <authorList>
            <consortium name="RefSeq"/>
        </authorList>
    </citation>
    <scope>IDENTIFICATION</scope>
    <source>
        <tissue evidence="6">Total insect</tissue>
    </source>
</reference>
<feature type="transmembrane region" description="Helical" evidence="2">
    <location>
        <begin position="472"/>
        <end position="492"/>
    </location>
</feature>
<feature type="transmembrane region" description="Helical" evidence="2">
    <location>
        <begin position="408"/>
        <end position="428"/>
    </location>
</feature>
<gene>
    <name evidence="6" type="primary">LOC117652200</name>
</gene>
<dbReference type="InParanoid" id="A0A6P9A6G4"/>
<dbReference type="Pfam" id="PF01757">
    <property type="entry name" value="Acyl_transf_3"/>
    <property type="match status" value="1"/>
</dbReference>
<dbReference type="InterPro" id="IPR052728">
    <property type="entry name" value="O2_lipid_transport_reg"/>
</dbReference>
<feature type="transmembrane region" description="Helical" evidence="2">
    <location>
        <begin position="619"/>
        <end position="638"/>
    </location>
</feature>
<feature type="transmembrane region" description="Helical" evidence="2">
    <location>
        <begin position="580"/>
        <end position="599"/>
    </location>
</feature>
<protein>
    <submittedName>
        <fullName evidence="6">O-acyltransferase like protein-like</fullName>
    </submittedName>
</protein>
<keyword evidence="3" id="KW-0732">Signal</keyword>
<feature type="compositionally biased region" description="Low complexity" evidence="1">
    <location>
        <begin position="774"/>
        <end position="790"/>
    </location>
</feature>
<name>A0A6P9A6G4_THRPL</name>
<dbReference type="OrthoDB" id="10006435at2759"/>